<organism evidence="5">
    <name type="scientific">Acididesulfobacillus acetoxydans</name>
    <dbReference type="NCBI Taxonomy" id="1561005"/>
    <lineage>
        <taxon>Bacteria</taxon>
        <taxon>Bacillati</taxon>
        <taxon>Bacillota</taxon>
        <taxon>Clostridia</taxon>
        <taxon>Eubacteriales</taxon>
        <taxon>Peptococcaceae</taxon>
        <taxon>Acididesulfobacillus</taxon>
    </lineage>
</organism>
<reference evidence="5" key="2">
    <citation type="submission" date="2020-01" db="EMBL/GenBank/DDBJ databases">
        <authorList>
            <person name="Hornung B."/>
        </authorList>
    </citation>
    <scope>NUCLEOTIDE SEQUENCE</scope>
    <source>
        <strain evidence="5">PacBioINE</strain>
    </source>
</reference>
<feature type="binding site" evidence="4">
    <location>
        <begin position="110"/>
        <end position="111"/>
    </location>
    <ligand>
        <name>S-adenosyl-L-methionine</name>
        <dbReference type="ChEBI" id="CHEBI:59789"/>
    </ligand>
</feature>
<comment type="similarity">
    <text evidence="4">Belongs to the class I-like SAM-binding methyltransferase superfamily. MenG/UbiE family.</text>
</comment>
<accession>A0A8S0XWG5</accession>
<dbReference type="Pfam" id="PF01209">
    <property type="entry name" value="Ubie_methyltran"/>
    <property type="match status" value="1"/>
</dbReference>
<dbReference type="Proteomes" id="UP000836597">
    <property type="component" value="Chromosome"/>
</dbReference>
<dbReference type="NCBIfam" id="TIGR01934">
    <property type="entry name" value="MenG_MenH_UbiE"/>
    <property type="match status" value="1"/>
</dbReference>
<dbReference type="PANTHER" id="PTHR43591">
    <property type="entry name" value="METHYLTRANSFERASE"/>
    <property type="match status" value="1"/>
</dbReference>
<keyword evidence="7" id="KW-1185">Reference proteome</keyword>
<dbReference type="EC" id="2.1.1.163" evidence="4"/>
<dbReference type="EMBL" id="LR746496">
    <property type="protein sequence ID" value="CAA7601017.1"/>
    <property type="molecule type" value="Genomic_DNA"/>
</dbReference>
<evidence type="ECO:0000313" key="6">
    <source>
        <dbReference type="EMBL" id="CEJ06891.1"/>
    </source>
</evidence>
<keyword evidence="1 4" id="KW-0489">Methyltransferase</keyword>
<evidence type="ECO:0000313" key="5">
    <source>
        <dbReference type="EMBL" id="CAA7601017.1"/>
    </source>
</evidence>
<dbReference type="CDD" id="cd02440">
    <property type="entry name" value="AdoMet_MTases"/>
    <property type="match status" value="1"/>
</dbReference>
<keyword evidence="2 4" id="KW-0808">Transferase</keyword>
<comment type="function">
    <text evidence="4">Methyltransferase required for the conversion of demethylmenaquinol (DMKH2) to menaquinol (MKH2).</text>
</comment>
<keyword evidence="4" id="KW-0474">Menaquinone biosynthesis</keyword>
<evidence type="ECO:0000256" key="1">
    <source>
        <dbReference type="ARBA" id="ARBA00022603"/>
    </source>
</evidence>
<name>A0A8S0XWG5_9FIRM</name>
<evidence type="ECO:0000256" key="3">
    <source>
        <dbReference type="ARBA" id="ARBA00022691"/>
    </source>
</evidence>
<dbReference type="InterPro" id="IPR029063">
    <property type="entry name" value="SAM-dependent_MTases_sf"/>
</dbReference>
<dbReference type="Gene3D" id="3.40.50.150">
    <property type="entry name" value="Vaccinia Virus protein VP39"/>
    <property type="match status" value="1"/>
</dbReference>
<keyword evidence="3 4" id="KW-0949">S-adenosyl-L-methionine</keyword>
<sequence length="250" mass="27829">MDFAGKDKASYVKETFNTIAGRYDFMNSVMTLGLDKRWRRKVVRCVGAAENKHILDVCCGTGQLSLALAERVGPRGRVTGLDFSENMLAKAREALQHRPWPERVHFQRGDALALPFPDNSFDGATVGWGLRNLPDLEQGIREMTRVVKPGAKIVSLDMAKPTLPVFKQVYWFYFERVVPLLGSLFTGKRSAYRYLHDSAVQFPAQRELAQIFARCGLIDTRCHNLAGGAVAIVEGTKAAGAVIRHSGFTR</sequence>
<dbReference type="NCBIfam" id="NF001244">
    <property type="entry name" value="PRK00216.1-5"/>
    <property type="match status" value="1"/>
</dbReference>
<proteinExistence type="inferred from homology"/>
<dbReference type="KEGG" id="aacx:DEACI_1670"/>
<evidence type="ECO:0000256" key="4">
    <source>
        <dbReference type="HAMAP-Rule" id="MF_01813"/>
    </source>
</evidence>
<dbReference type="GO" id="GO:0009234">
    <property type="term" value="P:menaquinone biosynthetic process"/>
    <property type="evidence" value="ECO:0007669"/>
    <property type="project" value="UniProtKB-UniRule"/>
</dbReference>
<protein>
    <recommendedName>
        <fullName evidence="4">Demethylmenaquinone methyltransferase</fullName>
        <ecNumber evidence="4">2.1.1.163</ecNumber>
    </recommendedName>
</protein>
<dbReference type="AlphaFoldDB" id="A0A8S0XWG5"/>
<dbReference type="RefSeq" id="WP_240984594.1">
    <property type="nucleotide sequence ID" value="NZ_CDGJ01000036.1"/>
</dbReference>
<dbReference type="NCBIfam" id="NF001243">
    <property type="entry name" value="PRK00216.1-4"/>
    <property type="match status" value="1"/>
</dbReference>
<dbReference type="HAMAP" id="MF_01813">
    <property type="entry name" value="MenG_UbiE_methyltr"/>
    <property type="match status" value="1"/>
</dbReference>
<reference evidence="6" key="1">
    <citation type="submission" date="2014-11" db="EMBL/GenBank/DDBJ databases">
        <authorList>
            <person name="Hornung B.V."/>
        </authorList>
    </citation>
    <scope>NUCLEOTIDE SEQUENCE</scope>
    <source>
        <strain evidence="6">INE</strain>
    </source>
</reference>
<gene>
    <name evidence="4" type="primary">menG</name>
    <name evidence="6" type="ORF">DEACI_1345</name>
    <name evidence="5" type="ORF">DEACI_1670</name>
</gene>
<comment type="caution">
    <text evidence="4">Lacks conserved residue(s) required for the propagation of feature annotation.</text>
</comment>
<dbReference type="GO" id="GO:0043770">
    <property type="term" value="F:demethylmenaquinone methyltransferase activity"/>
    <property type="evidence" value="ECO:0007669"/>
    <property type="project" value="UniProtKB-UniRule"/>
</dbReference>
<evidence type="ECO:0000256" key="2">
    <source>
        <dbReference type="ARBA" id="ARBA00022679"/>
    </source>
</evidence>
<dbReference type="PANTHER" id="PTHR43591:SF24">
    <property type="entry name" value="2-METHOXY-6-POLYPRENYL-1,4-BENZOQUINOL METHYLASE, MITOCHONDRIAL"/>
    <property type="match status" value="1"/>
</dbReference>
<dbReference type="Proteomes" id="UP001071230">
    <property type="component" value="Unassembled WGS sequence"/>
</dbReference>
<dbReference type="GO" id="GO:0032259">
    <property type="term" value="P:methylation"/>
    <property type="evidence" value="ECO:0007669"/>
    <property type="project" value="UniProtKB-KW"/>
</dbReference>
<comment type="pathway">
    <text evidence="4">Quinol/quinone metabolism; menaquinone biosynthesis; menaquinol from 1,4-dihydroxy-2-naphthoate: step 2/2.</text>
</comment>
<dbReference type="PROSITE" id="PS51608">
    <property type="entry name" value="SAM_MT_UBIE"/>
    <property type="match status" value="1"/>
</dbReference>
<feature type="binding site" evidence="4">
    <location>
        <position position="82"/>
    </location>
    <ligand>
        <name>S-adenosyl-L-methionine</name>
        <dbReference type="ChEBI" id="CHEBI:59789"/>
    </ligand>
</feature>
<feature type="binding site" evidence="4">
    <location>
        <position position="61"/>
    </location>
    <ligand>
        <name>S-adenosyl-L-methionine</name>
        <dbReference type="ChEBI" id="CHEBI:59789"/>
    </ligand>
</feature>
<dbReference type="SUPFAM" id="SSF53335">
    <property type="entry name" value="S-adenosyl-L-methionine-dependent methyltransferases"/>
    <property type="match status" value="1"/>
</dbReference>
<comment type="catalytic activity">
    <reaction evidence="4">
        <text>a 2-demethylmenaquinol + S-adenosyl-L-methionine = a menaquinol + S-adenosyl-L-homocysteine + H(+)</text>
        <dbReference type="Rhea" id="RHEA:42640"/>
        <dbReference type="Rhea" id="RHEA-COMP:9539"/>
        <dbReference type="Rhea" id="RHEA-COMP:9563"/>
        <dbReference type="ChEBI" id="CHEBI:15378"/>
        <dbReference type="ChEBI" id="CHEBI:18151"/>
        <dbReference type="ChEBI" id="CHEBI:55437"/>
        <dbReference type="ChEBI" id="CHEBI:57856"/>
        <dbReference type="ChEBI" id="CHEBI:59789"/>
        <dbReference type="EC" id="2.1.1.163"/>
    </reaction>
</comment>
<dbReference type="InterPro" id="IPR004033">
    <property type="entry name" value="UbiE/COQ5_MeTrFase"/>
</dbReference>
<dbReference type="EMBL" id="CDGJ01000036">
    <property type="protein sequence ID" value="CEJ06891.1"/>
    <property type="molecule type" value="Genomic_DNA"/>
</dbReference>
<evidence type="ECO:0000313" key="7">
    <source>
        <dbReference type="Proteomes" id="UP001071230"/>
    </source>
</evidence>